<evidence type="ECO:0000256" key="3">
    <source>
        <dbReference type="ARBA" id="ARBA00022448"/>
    </source>
</evidence>
<dbReference type="EMBL" id="WWBZ02000001">
    <property type="protein sequence ID" value="KAF4313401.1"/>
    <property type="molecule type" value="Genomic_DNA"/>
</dbReference>
<comment type="caution">
    <text evidence="9">The sequence shown here is derived from an EMBL/GenBank/DDBJ whole genome shotgun (WGS) entry which is preliminary data.</text>
</comment>
<keyword evidence="4 7" id="KW-0812">Transmembrane</keyword>
<evidence type="ECO:0000256" key="2">
    <source>
        <dbReference type="ARBA" id="ARBA00010992"/>
    </source>
</evidence>
<dbReference type="PANTHER" id="PTHR48022:SF64">
    <property type="entry name" value="MAJOR FACILITATOR SUPERFAMILY (MFS) PROFILE DOMAIN-CONTAINING PROTEIN"/>
    <property type="match status" value="1"/>
</dbReference>
<dbReference type="Gene3D" id="1.20.1250.20">
    <property type="entry name" value="MFS general substrate transporter like domains"/>
    <property type="match status" value="1"/>
</dbReference>
<feature type="transmembrane region" description="Helical" evidence="7">
    <location>
        <begin position="153"/>
        <end position="176"/>
    </location>
</feature>
<dbReference type="InterPro" id="IPR003663">
    <property type="entry name" value="Sugar/inositol_transpt"/>
</dbReference>
<feature type="transmembrane region" description="Helical" evidence="7">
    <location>
        <begin position="447"/>
        <end position="467"/>
    </location>
</feature>
<feature type="transmembrane region" description="Helical" evidence="7">
    <location>
        <begin position="275"/>
        <end position="297"/>
    </location>
</feature>
<evidence type="ECO:0000256" key="5">
    <source>
        <dbReference type="ARBA" id="ARBA00022989"/>
    </source>
</evidence>
<dbReference type="InterPro" id="IPR036259">
    <property type="entry name" value="MFS_trans_sf"/>
</dbReference>
<dbReference type="SUPFAM" id="SSF103473">
    <property type="entry name" value="MFS general substrate transporter"/>
    <property type="match status" value="1"/>
</dbReference>
<dbReference type="GO" id="GO:0005351">
    <property type="term" value="F:carbohydrate:proton symporter activity"/>
    <property type="evidence" value="ECO:0007669"/>
    <property type="project" value="TreeGrafter"/>
</dbReference>
<comment type="similarity">
    <text evidence="2">Belongs to the major facilitator superfamily. Sugar transporter (TC 2.A.1.1) family.</text>
</comment>
<comment type="subcellular location">
    <subcellularLocation>
        <location evidence="1">Membrane</location>
        <topology evidence="1">Multi-pass membrane protein</topology>
    </subcellularLocation>
</comment>
<dbReference type="Proteomes" id="UP000572817">
    <property type="component" value="Unassembled WGS sequence"/>
</dbReference>
<dbReference type="InterPro" id="IPR050360">
    <property type="entry name" value="MFS_Sugar_Transporters"/>
</dbReference>
<evidence type="ECO:0000313" key="10">
    <source>
        <dbReference type="Proteomes" id="UP000572817"/>
    </source>
</evidence>
<reference evidence="9" key="1">
    <citation type="submission" date="2020-04" db="EMBL/GenBank/DDBJ databases">
        <title>Genome Assembly and Annotation of Botryosphaeria dothidea sdau 11-99, a Latent Pathogen of Apple Fruit Ring Rot in China.</title>
        <authorList>
            <person name="Yu C."/>
            <person name="Diao Y."/>
            <person name="Lu Q."/>
            <person name="Zhao J."/>
            <person name="Cui S."/>
            <person name="Peng C."/>
            <person name="He B."/>
            <person name="Liu H."/>
        </authorList>
    </citation>
    <scope>NUCLEOTIDE SEQUENCE [LARGE SCALE GENOMIC DNA]</scope>
    <source>
        <strain evidence="9">Sdau11-99</strain>
    </source>
</reference>
<dbReference type="InterPro" id="IPR020846">
    <property type="entry name" value="MFS_dom"/>
</dbReference>
<feature type="transmembrane region" description="Helical" evidence="7">
    <location>
        <begin position="20"/>
        <end position="39"/>
    </location>
</feature>
<dbReference type="PROSITE" id="PS50850">
    <property type="entry name" value="MFS"/>
    <property type="match status" value="1"/>
</dbReference>
<keyword evidence="3" id="KW-0813">Transport</keyword>
<accession>A0A8H4J554</accession>
<evidence type="ECO:0000259" key="8">
    <source>
        <dbReference type="PROSITE" id="PS50850"/>
    </source>
</evidence>
<dbReference type="GO" id="GO:0016020">
    <property type="term" value="C:membrane"/>
    <property type="evidence" value="ECO:0007669"/>
    <property type="project" value="UniProtKB-SubCell"/>
</dbReference>
<keyword evidence="6 7" id="KW-0472">Membrane</keyword>
<feature type="transmembrane region" description="Helical" evidence="7">
    <location>
        <begin position="418"/>
        <end position="435"/>
    </location>
</feature>
<keyword evidence="10" id="KW-1185">Reference proteome</keyword>
<feature type="domain" description="Major facilitator superfamily (MFS) profile" evidence="8">
    <location>
        <begin position="26"/>
        <end position="470"/>
    </location>
</feature>
<feature type="transmembrane region" description="Helical" evidence="7">
    <location>
        <begin position="380"/>
        <end position="406"/>
    </location>
</feature>
<dbReference type="FunFam" id="1.20.1250.20:FF:000117">
    <property type="entry name" value="MFS hexose transporter"/>
    <property type="match status" value="1"/>
</dbReference>
<evidence type="ECO:0000256" key="7">
    <source>
        <dbReference type="SAM" id="Phobius"/>
    </source>
</evidence>
<keyword evidence="5 7" id="KW-1133">Transmembrane helix</keyword>
<dbReference type="PANTHER" id="PTHR48022">
    <property type="entry name" value="PLASTIDIC GLUCOSE TRANSPORTER 4"/>
    <property type="match status" value="1"/>
</dbReference>
<name>A0A8H4J554_9PEZI</name>
<organism evidence="9 10">
    <name type="scientific">Botryosphaeria dothidea</name>
    <dbReference type="NCBI Taxonomy" id="55169"/>
    <lineage>
        <taxon>Eukaryota</taxon>
        <taxon>Fungi</taxon>
        <taxon>Dikarya</taxon>
        <taxon>Ascomycota</taxon>
        <taxon>Pezizomycotina</taxon>
        <taxon>Dothideomycetes</taxon>
        <taxon>Dothideomycetes incertae sedis</taxon>
        <taxon>Botryosphaeriales</taxon>
        <taxon>Botryosphaeriaceae</taxon>
        <taxon>Botryosphaeria</taxon>
    </lineage>
</organism>
<feature type="transmembrane region" description="Helical" evidence="7">
    <location>
        <begin position="119"/>
        <end position="141"/>
    </location>
</feature>
<gene>
    <name evidence="9" type="ORF">GTA08_BOTSDO00014</name>
</gene>
<dbReference type="InterPro" id="IPR005828">
    <property type="entry name" value="MFS_sugar_transport-like"/>
</dbReference>
<evidence type="ECO:0000256" key="4">
    <source>
        <dbReference type="ARBA" id="ARBA00022692"/>
    </source>
</evidence>
<dbReference type="OrthoDB" id="6133115at2759"/>
<protein>
    <submittedName>
        <fullName evidence="9">General substrate transporter</fullName>
    </submittedName>
</protein>
<proteinExistence type="inferred from homology"/>
<evidence type="ECO:0000313" key="9">
    <source>
        <dbReference type="EMBL" id="KAF4313401.1"/>
    </source>
</evidence>
<sequence>MPTNTSLNDQEVGWFQNYNIIKLNIILLLSMISSYATGFDGSMMNGLQSLETWQKFFSYPHPSTLGLLNVIQNVGQLVALPFCAVACDHFGRRVTLVGGALLISVGVALQGGAQNIGMFIAAQGLLGFGLAFNITAAPLLIPESAHNSHRAPLVSIYNSLYSTGAVAAAWITFGTFRMANDWAWRTPSILQACSSLLQVLLCYCIEESPRWLVAKGNTSKAREFITKYHAAGNSEYLTVSLELAEIREALRLEAEAAKSTSFLSFFNTKGNRHRFFIILAVGFFSQWSGNGLISYYLSLILNSIGYESEATQTLLNALLQIWSLFWGVLFALLVDRFGRRLLFLTSTIGILAVYIVWTALEATYERRTDLNGQGSRGVAKGVLAMIFLYNFFFSIGWGPLQVTYVVEILPFNLRARGLVLYNFFVALALIFNQYVNPVGVENSKWKFYITYDVWIFIELVIIFFLFVETGGKTLEETAALLDGEEAAGKLEEDAKQAAKEIAVHIGDEKGNDTHV</sequence>
<dbReference type="AlphaFoldDB" id="A0A8H4J554"/>
<evidence type="ECO:0000256" key="6">
    <source>
        <dbReference type="ARBA" id="ARBA00023136"/>
    </source>
</evidence>
<feature type="transmembrane region" description="Helical" evidence="7">
    <location>
        <begin position="317"/>
        <end position="334"/>
    </location>
</feature>
<evidence type="ECO:0000256" key="1">
    <source>
        <dbReference type="ARBA" id="ARBA00004141"/>
    </source>
</evidence>
<dbReference type="PRINTS" id="PR00171">
    <property type="entry name" value="SUGRTRNSPORT"/>
</dbReference>
<feature type="transmembrane region" description="Helical" evidence="7">
    <location>
        <begin position="341"/>
        <end position="360"/>
    </location>
</feature>
<dbReference type="Pfam" id="PF00083">
    <property type="entry name" value="Sugar_tr"/>
    <property type="match status" value="1"/>
</dbReference>
<feature type="transmembrane region" description="Helical" evidence="7">
    <location>
        <begin position="94"/>
        <end position="113"/>
    </location>
</feature>